<protein>
    <submittedName>
        <fullName evidence="2">Lipopolysaccharide/colanic/teichoic acid biosynthesis glycosyltransferase</fullName>
    </submittedName>
</protein>
<reference evidence="2 3" key="1">
    <citation type="submission" date="2020-07" db="EMBL/GenBank/DDBJ databases">
        <title>Sequencing the genomes of 1000 actinobacteria strains.</title>
        <authorList>
            <person name="Klenk H.-P."/>
        </authorList>
    </citation>
    <scope>NUCLEOTIDE SEQUENCE [LARGE SCALE GENOMIC DNA]</scope>
    <source>
        <strain evidence="2 3">DSM 19970</strain>
    </source>
</reference>
<keyword evidence="3" id="KW-1185">Reference proteome</keyword>
<comment type="caution">
    <text evidence="2">The sequence shown here is derived from an EMBL/GenBank/DDBJ whole genome shotgun (WGS) entry which is preliminary data.</text>
</comment>
<organism evidence="2 3">
    <name type="scientific">Demequina lutea</name>
    <dbReference type="NCBI Taxonomy" id="431489"/>
    <lineage>
        <taxon>Bacteria</taxon>
        <taxon>Bacillati</taxon>
        <taxon>Actinomycetota</taxon>
        <taxon>Actinomycetes</taxon>
        <taxon>Micrococcales</taxon>
        <taxon>Demequinaceae</taxon>
        <taxon>Demequina</taxon>
    </lineage>
</organism>
<feature type="transmembrane region" description="Helical" evidence="1">
    <location>
        <begin position="12"/>
        <end position="33"/>
    </location>
</feature>
<proteinExistence type="predicted"/>
<dbReference type="Proteomes" id="UP000547973">
    <property type="component" value="Unassembled WGS sequence"/>
</dbReference>
<sequence>MIDAFDFEGLVIVFVMIVISLLLFFIILIILFVSQKSRENVTFSQGRV</sequence>
<dbReference type="GO" id="GO:0016740">
    <property type="term" value="F:transferase activity"/>
    <property type="evidence" value="ECO:0007669"/>
    <property type="project" value="UniProtKB-KW"/>
</dbReference>
<keyword evidence="1" id="KW-0472">Membrane</keyword>
<evidence type="ECO:0000313" key="3">
    <source>
        <dbReference type="Proteomes" id="UP000547973"/>
    </source>
</evidence>
<accession>A0A7Z0CHS2</accession>
<keyword evidence="2" id="KW-0808">Transferase</keyword>
<gene>
    <name evidence="2" type="ORF">BKA03_001248</name>
</gene>
<evidence type="ECO:0000256" key="1">
    <source>
        <dbReference type="SAM" id="Phobius"/>
    </source>
</evidence>
<keyword evidence="1" id="KW-1133">Transmembrane helix</keyword>
<name>A0A7Z0CHS2_9MICO</name>
<dbReference type="AlphaFoldDB" id="A0A7Z0CHS2"/>
<evidence type="ECO:0000313" key="2">
    <source>
        <dbReference type="EMBL" id="NYI41129.1"/>
    </source>
</evidence>
<keyword evidence="1" id="KW-0812">Transmembrane</keyword>
<dbReference type="EMBL" id="JACBZO010000001">
    <property type="protein sequence ID" value="NYI41129.1"/>
    <property type="molecule type" value="Genomic_DNA"/>
</dbReference>